<sequence length="767" mass="87087">MASSSCSRLGTIVRRSSCSIIGRRKHSPPSSSLLIQCRRQSAILNRRPPHHHHYDSASTQIRSILLFGDNGQQFDKRRPWHNPNFMKDDPPDQVEAWLISLLKSVSNDIHTEYSPNNPPVSFDGNKFMLDSRIYLRVLEAYARAAKHYSGAPQKAEYWVNHSIRHYENARSLFESKYRIKFGSELMQSNQTQQSAAAAIVHGLQPDVEFYNSVIECWANSKEQISIPRSATWLSKLEADCSTNNPLLLQPNARSYDLYLNSVSRGIGKNSKVHLERAEEAERILQYRLSSDAPTSIRPTTESYNYVLRAYTRCRKERSIAGKVMTLVREMEQIQKEAVMNGGHDVDNWKINVVPNTKTYTMAMDAWIIKAGIKSAAWRSEKIARNNKLKQKGLMQQSESDDGSSSTSKDDDDDGTKELEFAKSILQYITALEAVGQADVRASVVGYNTLLTGYARLANELRPDIPLIAEQLLNEMIDASEDRNTYPDVTSFNAVIKAWGKAKKLNSAARCEYWLHKMINENRPREGYTQQTTPIAQPDASTYNLVMDAWMNMDNPDAARVQDLLLEMKASDTVSPNSESYSKVIRAWLKDELLNQLGVQGSSVERAWANLDELMSLEAQGDVGPAPELFTSILKTAARSEGRGENLLAVAQESFWAKRNRSRFNVDQIDFVFLLEIGMKVLVGEERDKFMVDLIRQCSKDGFVSKRFVREAVRGPVHEEWPEEERVRIVQLLFGEEDEAVGFSFPSSWSRNVHKHDQPSAKDLMHVY</sequence>
<gene>
    <name evidence="3" type="ORF">QTG54_005143</name>
</gene>
<dbReference type="InterPro" id="IPR002885">
    <property type="entry name" value="PPR_rpt"/>
</dbReference>
<dbReference type="AlphaFoldDB" id="A0AAD8YFR3"/>
<reference evidence="3" key="1">
    <citation type="submission" date="2023-06" db="EMBL/GenBank/DDBJ databases">
        <title>Survivors Of The Sea: Transcriptome response of Skeletonema marinoi to long-term dormancy.</title>
        <authorList>
            <person name="Pinder M.I.M."/>
            <person name="Kourtchenko O."/>
            <person name="Robertson E.K."/>
            <person name="Larsson T."/>
            <person name="Maumus F."/>
            <person name="Osuna-Cruz C.M."/>
            <person name="Vancaester E."/>
            <person name="Stenow R."/>
            <person name="Vandepoele K."/>
            <person name="Ploug H."/>
            <person name="Bruchert V."/>
            <person name="Godhe A."/>
            <person name="Topel M."/>
        </authorList>
    </citation>
    <scope>NUCLEOTIDE SEQUENCE</scope>
    <source>
        <strain evidence="3">R05AC</strain>
    </source>
</reference>
<feature type="region of interest" description="Disordered" evidence="2">
    <location>
        <begin position="388"/>
        <end position="414"/>
    </location>
</feature>
<dbReference type="Pfam" id="PF13812">
    <property type="entry name" value="PPR_3"/>
    <property type="match status" value="1"/>
</dbReference>
<comment type="caution">
    <text evidence="3">The sequence shown here is derived from an EMBL/GenBank/DDBJ whole genome shotgun (WGS) entry which is preliminary data.</text>
</comment>
<name>A0AAD8YFR3_9STRA</name>
<dbReference type="Gene3D" id="1.25.40.10">
    <property type="entry name" value="Tetratricopeptide repeat domain"/>
    <property type="match status" value="2"/>
</dbReference>
<accession>A0AAD8YFR3</accession>
<evidence type="ECO:0000256" key="1">
    <source>
        <dbReference type="ARBA" id="ARBA00022737"/>
    </source>
</evidence>
<dbReference type="InterPro" id="IPR051222">
    <property type="entry name" value="PPR/CCM1_RNA-binding"/>
</dbReference>
<dbReference type="InterPro" id="IPR011990">
    <property type="entry name" value="TPR-like_helical_dom_sf"/>
</dbReference>
<evidence type="ECO:0000313" key="3">
    <source>
        <dbReference type="EMBL" id="KAK1744610.1"/>
    </source>
</evidence>
<keyword evidence="4" id="KW-1185">Reference proteome</keyword>
<keyword evidence="1" id="KW-0677">Repeat</keyword>
<proteinExistence type="predicted"/>
<dbReference type="EMBL" id="JATAAI010000007">
    <property type="protein sequence ID" value="KAK1744610.1"/>
    <property type="molecule type" value="Genomic_DNA"/>
</dbReference>
<dbReference type="PANTHER" id="PTHR47942">
    <property type="entry name" value="TETRATRICOPEPTIDE REPEAT (TPR)-LIKE SUPERFAMILY PROTEIN-RELATED"/>
    <property type="match status" value="1"/>
</dbReference>
<protein>
    <submittedName>
        <fullName evidence="3">Pentatricopeptide repeat-containing protein</fullName>
    </submittedName>
</protein>
<dbReference type="Proteomes" id="UP001224775">
    <property type="component" value="Unassembled WGS sequence"/>
</dbReference>
<evidence type="ECO:0000313" key="4">
    <source>
        <dbReference type="Proteomes" id="UP001224775"/>
    </source>
</evidence>
<organism evidence="3 4">
    <name type="scientific">Skeletonema marinoi</name>
    <dbReference type="NCBI Taxonomy" id="267567"/>
    <lineage>
        <taxon>Eukaryota</taxon>
        <taxon>Sar</taxon>
        <taxon>Stramenopiles</taxon>
        <taxon>Ochrophyta</taxon>
        <taxon>Bacillariophyta</taxon>
        <taxon>Coscinodiscophyceae</taxon>
        <taxon>Thalassiosirophycidae</taxon>
        <taxon>Thalassiosirales</taxon>
        <taxon>Skeletonemataceae</taxon>
        <taxon>Skeletonema</taxon>
        <taxon>Skeletonema marinoi-dohrnii complex</taxon>
    </lineage>
</organism>
<evidence type="ECO:0000256" key="2">
    <source>
        <dbReference type="SAM" id="MobiDB-lite"/>
    </source>
</evidence>
<dbReference type="PANTHER" id="PTHR47942:SF63">
    <property type="entry name" value="PENTATRICOPEPTIDE REPEAT-CONTAINING PROTEIN"/>
    <property type="match status" value="1"/>
</dbReference>